<dbReference type="Gene3D" id="3.40.50.720">
    <property type="entry name" value="NAD(P)-binding Rossmann-like Domain"/>
    <property type="match status" value="1"/>
</dbReference>
<dbReference type="OrthoDB" id="542013at2759"/>
<evidence type="ECO:0000256" key="1">
    <source>
        <dbReference type="ARBA" id="ARBA00023002"/>
    </source>
</evidence>
<dbReference type="AlphaFoldDB" id="M5FVJ4"/>
<dbReference type="PANTHER" id="PTHR43157:SF31">
    <property type="entry name" value="PHOSPHATIDYLINOSITOL-GLYCAN BIOSYNTHESIS CLASS F PROTEIN"/>
    <property type="match status" value="1"/>
</dbReference>
<evidence type="ECO:0000313" key="2">
    <source>
        <dbReference type="EMBL" id="EJT97356.1"/>
    </source>
</evidence>
<dbReference type="PANTHER" id="PTHR43157">
    <property type="entry name" value="PHOSPHATIDYLINOSITOL-GLYCAN BIOSYNTHESIS CLASS F PROTEIN-RELATED"/>
    <property type="match status" value="1"/>
</dbReference>
<keyword evidence="3" id="KW-1185">Reference proteome</keyword>
<dbReference type="InterPro" id="IPR002347">
    <property type="entry name" value="SDR_fam"/>
</dbReference>
<dbReference type="Pfam" id="PF00106">
    <property type="entry name" value="adh_short"/>
    <property type="match status" value="1"/>
</dbReference>
<protein>
    <submittedName>
        <fullName evidence="2">NADP-binding protein</fullName>
    </submittedName>
</protein>
<dbReference type="EMBL" id="JH795877">
    <property type="protein sequence ID" value="EJT97356.1"/>
    <property type="molecule type" value="Genomic_DNA"/>
</dbReference>
<name>M5FVJ4_DACPD</name>
<dbReference type="SUPFAM" id="SSF51735">
    <property type="entry name" value="NAD(P)-binding Rossmann-fold domains"/>
    <property type="match status" value="1"/>
</dbReference>
<dbReference type="GeneID" id="63692493"/>
<sequence length="304" mass="33302">MSIPPLPPNTTLQGRSFLITGANVGLGFAAARLALQLGASPVYITTRTAKKGDKARDELLADPEVKKKNPNAIVKVYEVEMSKWDSVTSFAKKFLDDRKTAGEGLDIAILNAGLVNGRFVLAPTGNEMDVQVNHLSTAPLALLLLPLLERSTTPEHTARLTIISSMAHLRARLTPQDDIGYLPSLNDKKSFSPVLQYSLSKLLIILFLRELCEKVTSDKVIIWSRQSGLAICTARSSPEKGAITYIDAVANIGKESHGLWYQKTRLTPYSKVVTGPEGKKLQKRSWDETLKQLEQVSPGVDPDL</sequence>
<organism evidence="2 3">
    <name type="scientific">Dacryopinax primogenitus (strain DJM 731)</name>
    <name type="common">Brown rot fungus</name>
    <dbReference type="NCBI Taxonomy" id="1858805"/>
    <lineage>
        <taxon>Eukaryota</taxon>
        <taxon>Fungi</taxon>
        <taxon>Dikarya</taxon>
        <taxon>Basidiomycota</taxon>
        <taxon>Agaricomycotina</taxon>
        <taxon>Dacrymycetes</taxon>
        <taxon>Dacrymycetales</taxon>
        <taxon>Dacrymycetaceae</taxon>
        <taxon>Dacryopinax</taxon>
    </lineage>
</organism>
<gene>
    <name evidence="2" type="ORF">DACRYDRAFT_97184</name>
</gene>
<keyword evidence="1" id="KW-0560">Oxidoreductase</keyword>
<reference evidence="2 3" key="1">
    <citation type="journal article" date="2012" name="Science">
        <title>The Paleozoic origin of enzymatic lignin decomposition reconstructed from 31 fungal genomes.</title>
        <authorList>
            <person name="Floudas D."/>
            <person name="Binder M."/>
            <person name="Riley R."/>
            <person name="Barry K."/>
            <person name="Blanchette R.A."/>
            <person name="Henrissat B."/>
            <person name="Martinez A.T."/>
            <person name="Otillar R."/>
            <person name="Spatafora J.W."/>
            <person name="Yadav J.S."/>
            <person name="Aerts A."/>
            <person name="Benoit I."/>
            <person name="Boyd A."/>
            <person name="Carlson A."/>
            <person name="Copeland A."/>
            <person name="Coutinho P.M."/>
            <person name="de Vries R.P."/>
            <person name="Ferreira P."/>
            <person name="Findley K."/>
            <person name="Foster B."/>
            <person name="Gaskell J."/>
            <person name="Glotzer D."/>
            <person name="Gorecki P."/>
            <person name="Heitman J."/>
            <person name="Hesse C."/>
            <person name="Hori C."/>
            <person name="Igarashi K."/>
            <person name="Jurgens J.A."/>
            <person name="Kallen N."/>
            <person name="Kersten P."/>
            <person name="Kohler A."/>
            <person name="Kuees U."/>
            <person name="Kumar T.K.A."/>
            <person name="Kuo A."/>
            <person name="LaButti K."/>
            <person name="Larrondo L.F."/>
            <person name="Lindquist E."/>
            <person name="Ling A."/>
            <person name="Lombard V."/>
            <person name="Lucas S."/>
            <person name="Lundell T."/>
            <person name="Martin R."/>
            <person name="McLaughlin D.J."/>
            <person name="Morgenstern I."/>
            <person name="Morin E."/>
            <person name="Murat C."/>
            <person name="Nagy L.G."/>
            <person name="Nolan M."/>
            <person name="Ohm R.A."/>
            <person name="Patyshakuliyeva A."/>
            <person name="Rokas A."/>
            <person name="Ruiz-Duenas F.J."/>
            <person name="Sabat G."/>
            <person name="Salamov A."/>
            <person name="Samejima M."/>
            <person name="Schmutz J."/>
            <person name="Slot J.C."/>
            <person name="St John F."/>
            <person name="Stenlid J."/>
            <person name="Sun H."/>
            <person name="Sun S."/>
            <person name="Syed K."/>
            <person name="Tsang A."/>
            <person name="Wiebenga A."/>
            <person name="Young D."/>
            <person name="Pisabarro A."/>
            <person name="Eastwood D.C."/>
            <person name="Martin F."/>
            <person name="Cullen D."/>
            <person name="Grigoriev I.V."/>
            <person name="Hibbett D.S."/>
        </authorList>
    </citation>
    <scope>NUCLEOTIDE SEQUENCE [LARGE SCALE GENOMIC DNA]</scope>
    <source>
        <strain evidence="2 3">DJM-731 SS1</strain>
    </source>
</reference>
<dbReference type="STRING" id="1858805.M5FVJ4"/>
<evidence type="ECO:0000313" key="3">
    <source>
        <dbReference type="Proteomes" id="UP000030653"/>
    </source>
</evidence>
<dbReference type="HOGENOM" id="CLU_010194_44_4_1"/>
<dbReference type="Proteomes" id="UP000030653">
    <property type="component" value="Unassembled WGS sequence"/>
</dbReference>
<dbReference type="RefSeq" id="XP_040624254.1">
    <property type="nucleotide sequence ID" value="XM_040777431.1"/>
</dbReference>
<accession>M5FVJ4</accession>
<proteinExistence type="predicted"/>
<dbReference type="GO" id="GO:0016491">
    <property type="term" value="F:oxidoreductase activity"/>
    <property type="evidence" value="ECO:0007669"/>
    <property type="project" value="UniProtKB-KW"/>
</dbReference>
<dbReference type="PRINTS" id="PR00081">
    <property type="entry name" value="GDHRDH"/>
</dbReference>
<dbReference type="InterPro" id="IPR036291">
    <property type="entry name" value="NAD(P)-bd_dom_sf"/>
</dbReference>